<evidence type="ECO:0000313" key="2">
    <source>
        <dbReference type="Proteomes" id="UP000676325"/>
    </source>
</evidence>
<name>A0A941IJW1_9ACTN</name>
<comment type="caution">
    <text evidence="1">The sequence shown here is derived from an EMBL/GenBank/DDBJ whole genome shotgun (WGS) entry which is preliminary data.</text>
</comment>
<dbReference type="RefSeq" id="WP_212519435.1">
    <property type="nucleotide sequence ID" value="NZ_JAGSOH010000053.1"/>
</dbReference>
<dbReference type="EMBL" id="JAGSOH010000053">
    <property type="protein sequence ID" value="MBR7828297.1"/>
    <property type="molecule type" value="Genomic_DNA"/>
</dbReference>
<evidence type="ECO:0000313" key="1">
    <source>
        <dbReference type="EMBL" id="MBR7828297.1"/>
    </source>
</evidence>
<gene>
    <name evidence="1" type="ORF">KDK95_18430</name>
</gene>
<dbReference type="AlphaFoldDB" id="A0A941IJW1"/>
<proteinExistence type="predicted"/>
<dbReference type="Proteomes" id="UP000676325">
    <property type="component" value="Unassembled WGS sequence"/>
</dbReference>
<accession>A0A941IJW1</accession>
<organism evidence="1 2">
    <name type="scientific">Actinospica acidithermotolerans</name>
    <dbReference type="NCBI Taxonomy" id="2828514"/>
    <lineage>
        <taxon>Bacteria</taxon>
        <taxon>Bacillati</taxon>
        <taxon>Actinomycetota</taxon>
        <taxon>Actinomycetes</taxon>
        <taxon>Catenulisporales</taxon>
        <taxon>Actinospicaceae</taxon>
        <taxon>Actinospica</taxon>
    </lineage>
</organism>
<sequence>MSATVLAEVIAGGALLGLDCSCSPDDAAARLGDCYAENRLRRRLGRDFGGVEIWWDRLKGSPDWTCCYITIECHRHWLTVADQSPALIAAYGPLRPRISFTDLEALLATDGVALVEARAEDPELRQFWRPGSTVQVSVDQRGDVYRVLLARVPPHGITA</sequence>
<protein>
    <submittedName>
        <fullName evidence="1">Uncharacterized protein</fullName>
    </submittedName>
</protein>
<reference evidence="1" key="1">
    <citation type="submission" date="2021-04" db="EMBL/GenBank/DDBJ databases">
        <title>Genome based classification of Actinospica acidithermotolerans sp. nov., an actinobacterium isolated from an Indonesian hot spring.</title>
        <authorList>
            <person name="Kusuma A.B."/>
            <person name="Putra K.E."/>
            <person name="Nafisah S."/>
            <person name="Loh J."/>
            <person name="Nouioui I."/>
            <person name="Goodfellow M."/>
        </authorList>
    </citation>
    <scope>NUCLEOTIDE SEQUENCE</scope>
    <source>
        <strain evidence="1">MGRD01-02</strain>
    </source>
</reference>
<keyword evidence="2" id="KW-1185">Reference proteome</keyword>